<sequence length="280" mass="32222">MRYLWVLLIPFLFVFVILYFQLVVGRGEDFAHSVAITGAFGDSFGMLTALFAGYAAFQVRQTLIIQDKILKETREDLELNRNELVASQRQQRVIALESSFYHMVDLLNERKDGVTIWSNSRDENVGGETALTIIYSQIEKKYQELLFAELSPDIRLPTKSYSIDYFAAFELLEDEAKHNLVIAFKKYLKENFVEELGAYFSLLSTLVDFVEDHTVELPNDGSLLRKVLTAQLSVNTLKILATYSVIFHKNPPVKRTSFVLKRMNNVSAFYLFDYKYAESV</sequence>
<evidence type="ECO:0000313" key="2">
    <source>
        <dbReference type="EMBL" id="QCU90544.1"/>
    </source>
</evidence>
<dbReference type="AlphaFoldDB" id="A0A4P9K654"/>
<name>A0A4P9K654_9GAMM</name>
<dbReference type="OrthoDB" id="346283at2"/>
<keyword evidence="3" id="KW-1185">Reference proteome</keyword>
<keyword evidence="1" id="KW-1133">Transmembrane helix</keyword>
<dbReference type="KEGG" id="thig:FE785_07810"/>
<evidence type="ECO:0000313" key="3">
    <source>
        <dbReference type="Proteomes" id="UP000304864"/>
    </source>
</evidence>
<evidence type="ECO:0000256" key="1">
    <source>
        <dbReference type="SAM" id="Phobius"/>
    </source>
</evidence>
<reference evidence="2 3" key="1">
    <citation type="submission" date="2019-05" db="EMBL/GenBank/DDBJ databases">
        <title>Thiomicrorhabdus sediminis sp. nov, a novel sulfur-oxidizing bacterium isolated from coastal sediment.</title>
        <authorList>
            <person name="Liu X."/>
        </authorList>
    </citation>
    <scope>NUCLEOTIDE SEQUENCE [LARGE SCALE GENOMIC DNA]</scope>
    <source>
        <strain evidence="2 3">G1</strain>
    </source>
</reference>
<dbReference type="RefSeq" id="WP_138565218.1">
    <property type="nucleotide sequence ID" value="NZ_CP040602.1"/>
</dbReference>
<feature type="transmembrane region" description="Helical" evidence="1">
    <location>
        <begin position="5"/>
        <end position="24"/>
    </location>
</feature>
<organism evidence="2 3">
    <name type="scientific">Thiomicrorhabdus sediminis</name>
    <dbReference type="NCBI Taxonomy" id="2580412"/>
    <lineage>
        <taxon>Bacteria</taxon>
        <taxon>Pseudomonadati</taxon>
        <taxon>Pseudomonadota</taxon>
        <taxon>Gammaproteobacteria</taxon>
        <taxon>Thiotrichales</taxon>
        <taxon>Piscirickettsiaceae</taxon>
        <taxon>Thiomicrorhabdus</taxon>
    </lineage>
</organism>
<accession>A0A4P9K654</accession>
<gene>
    <name evidence="2" type="ORF">FE785_07810</name>
</gene>
<feature type="transmembrane region" description="Helical" evidence="1">
    <location>
        <begin position="30"/>
        <end position="57"/>
    </location>
</feature>
<keyword evidence="1" id="KW-0812">Transmembrane</keyword>
<dbReference type="Proteomes" id="UP000304864">
    <property type="component" value="Chromosome"/>
</dbReference>
<protein>
    <recommendedName>
        <fullName evidence="4">Phage abortive infection protein</fullName>
    </recommendedName>
</protein>
<evidence type="ECO:0008006" key="4">
    <source>
        <dbReference type="Google" id="ProtNLM"/>
    </source>
</evidence>
<dbReference type="EMBL" id="CP040602">
    <property type="protein sequence ID" value="QCU90544.1"/>
    <property type="molecule type" value="Genomic_DNA"/>
</dbReference>
<proteinExistence type="predicted"/>
<keyword evidence="1" id="KW-0472">Membrane</keyword>